<comment type="catalytic activity">
    <reaction evidence="10">
        <text>O-phospho-L-homoserine + H2O = L-threonine + phosphate</text>
        <dbReference type="Rhea" id="RHEA:10840"/>
        <dbReference type="ChEBI" id="CHEBI:15377"/>
        <dbReference type="ChEBI" id="CHEBI:43474"/>
        <dbReference type="ChEBI" id="CHEBI:57590"/>
        <dbReference type="ChEBI" id="CHEBI:57926"/>
        <dbReference type="EC" id="4.2.3.1"/>
    </reaction>
</comment>
<evidence type="ECO:0000259" key="14">
    <source>
        <dbReference type="Pfam" id="PF14821"/>
    </source>
</evidence>
<dbReference type="GO" id="GO:0004795">
    <property type="term" value="F:threonine synthase activity"/>
    <property type="evidence" value="ECO:0007669"/>
    <property type="project" value="UniProtKB-UniRule"/>
</dbReference>
<dbReference type="Proteomes" id="UP000199169">
    <property type="component" value="Unassembled WGS sequence"/>
</dbReference>
<evidence type="ECO:0000313" key="16">
    <source>
        <dbReference type="Proteomes" id="UP000199169"/>
    </source>
</evidence>
<keyword evidence="16" id="KW-1185">Reference proteome</keyword>
<dbReference type="InterPro" id="IPR036052">
    <property type="entry name" value="TrpB-like_PALP_sf"/>
</dbReference>
<comment type="cofactor">
    <cofactor evidence="1 12">
        <name>pyridoxal 5'-phosphate</name>
        <dbReference type="ChEBI" id="CHEBI:597326"/>
    </cofactor>
</comment>
<dbReference type="GO" id="GO:0009088">
    <property type="term" value="P:threonine biosynthetic process"/>
    <property type="evidence" value="ECO:0007669"/>
    <property type="project" value="UniProtKB-UniRule"/>
</dbReference>
<dbReference type="NCBIfam" id="TIGR00260">
    <property type="entry name" value="thrC"/>
    <property type="match status" value="1"/>
</dbReference>
<comment type="similarity">
    <text evidence="3">Belongs to the threonine synthase family.</text>
</comment>
<name>A0A1A8XXV9_9PROT</name>
<feature type="modified residue" description="N6-(pyridoxal phosphate)lysine" evidence="12">
    <location>
        <position position="134"/>
    </location>
</feature>
<evidence type="ECO:0000256" key="12">
    <source>
        <dbReference type="PIRSR" id="PIRSR604450-51"/>
    </source>
</evidence>
<dbReference type="SUPFAM" id="SSF53686">
    <property type="entry name" value="Tryptophan synthase beta subunit-like PLP-dependent enzymes"/>
    <property type="match status" value="1"/>
</dbReference>
<dbReference type="Gene3D" id="3.40.50.1100">
    <property type="match status" value="2"/>
</dbReference>
<keyword evidence="8 12" id="KW-0663">Pyridoxal phosphate</keyword>
<evidence type="ECO:0000256" key="4">
    <source>
        <dbReference type="ARBA" id="ARBA00013028"/>
    </source>
</evidence>
<dbReference type="InterPro" id="IPR037158">
    <property type="entry name" value="Thr_synth_N_sf"/>
</dbReference>
<evidence type="ECO:0000256" key="2">
    <source>
        <dbReference type="ARBA" id="ARBA00004979"/>
    </source>
</evidence>
<dbReference type="Pfam" id="PF14821">
    <property type="entry name" value="Thr_synth_N"/>
    <property type="match status" value="1"/>
</dbReference>
<dbReference type="InterPro" id="IPR001926">
    <property type="entry name" value="TrpB-like_PALP"/>
</dbReference>
<comment type="pathway">
    <text evidence="2">Amino-acid biosynthesis; L-threonine biosynthesis; L-threonine from L-aspartate: step 5/5.</text>
</comment>
<dbReference type="Pfam" id="PF24857">
    <property type="entry name" value="THR4_C"/>
    <property type="match status" value="1"/>
</dbReference>
<evidence type="ECO:0000256" key="11">
    <source>
        <dbReference type="NCBIfam" id="TIGR00260"/>
    </source>
</evidence>
<dbReference type="InterPro" id="IPR051166">
    <property type="entry name" value="Threonine_Synthase"/>
</dbReference>
<dbReference type="CDD" id="cd01560">
    <property type="entry name" value="Thr-synth_2"/>
    <property type="match status" value="1"/>
</dbReference>
<organism evidence="15 16">
    <name type="scientific">Candidatus Accumulibacter aalborgensis</name>
    <dbReference type="NCBI Taxonomy" id="1860102"/>
    <lineage>
        <taxon>Bacteria</taxon>
        <taxon>Pseudomonadati</taxon>
        <taxon>Pseudomonadota</taxon>
        <taxon>Betaproteobacteria</taxon>
        <taxon>Candidatus Accumulibacter</taxon>
    </lineage>
</organism>
<feature type="domain" description="Tryptophan synthase beta chain-like PALP" evidence="13">
    <location>
        <begin position="102"/>
        <end position="355"/>
    </location>
</feature>
<evidence type="ECO:0000256" key="1">
    <source>
        <dbReference type="ARBA" id="ARBA00001933"/>
    </source>
</evidence>
<evidence type="ECO:0000256" key="6">
    <source>
        <dbReference type="ARBA" id="ARBA00022605"/>
    </source>
</evidence>
<feature type="domain" description="Threonine synthase N-terminal" evidence="14">
    <location>
        <begin position="2"/>
        <end position="85"/>
    </location>
</feature>
<evidence type="ECO:0000256" key="3">
    <source>
        <dbReference type="ARBA" id="ARBA00005517"/>
    </source>
</evidence>
<keyword evidence="7" id="KW-0791">Threonine biosynthesis</keyword>
<keyword evidence="6" id="KW-0028">Amino-acid biosynthesis</keyword>
<dbReference type="EC" id="4.2.3.1" evidence="4 11"/>
<protein>
    <recommendedName>
        <fullName evidence="5 11">Threonine synthase</fullName>
        <ecNumber evidence="4 11">4.2.3.1</ecNumber>
    </recommendedName>
</protein>
<dbReference type="RefSeq" id="WP_186408842.1">
    <property type="nucleotide sequence ID" value="NZ_FLQX01000151.1"/>
</dbReference>
<dbReference type="PROSITE" id="PS00165">
    <property type="entry name" value="DEHYDRATASE_SER_THR"/>
    <property type="match status" value="1"/>
</dbReference>
<dbReference type="UniPathway" id="UPA00050">
    <property type="reaction ID" value="UER00065"/>
</dbReference>
<proteinExistence type="inferred from homology"/>
<sequence>MRYISTRGPSSQTQQSSGPTFTDILLGGLAPDGGLYLPESYPQVSIGELDQWRALPYAELAYAVLSKFIDDIPPADLKTLITRTYTAEVYGHGRVPADASEITPLRWLERPDAARGEGGLAILELSNGPTLAFKDMAMQLLGHLFEYVLARQGETINILGATSGDTGSSAEYALRGKQGVRVFMLSPHERMSPFQRAQMYSLPDANIYNMAVRGMFDDAQDIVKAVSNDHAFKARYKIGAVNSINWARVAAQVVYYFKAYFAATGGMGGSNDQQVAFAVPSGNFGNICAGHIARMMALPIGRLVLATNENDVLDEFFRTGVYRPRATAETCTTSSPSMDISKASNFERFAFDLVGRDPAVIRRLWAEVDAGGSFDLSGTPFFARLSEFGFVSGTSSHADRLATIRHTFEKYGLMIDPHTADGLKVGSAMRTPEMPMVVLETALPAKFEETMVEALGRKPERPAGLQGIEDLQQRVEVIDASVDAVKRFIEQQVDA</sequence>
<dbReference type="Pfam" id="PF00291">
    <property type="entry name" value="PALP"/>
    <property type="match status" value="1"/>
</dbReference>
<evidence type="ECO:0000256" key="7">
    <source>
        <dbReference type="ARBA" id="ARBA00022697"/>
    </source>
</evidence>
<gene>
    <name evidence="15" type="primary">thrC</name>
    <name evidence="15" type="ORF">ACCAA_710031</name>
</gene>
<dbReference type="InterPro" id="IPR029144">
    <property type="entry name" value="Thr_synth_N"/>
</dbReference>
<dbReference type="InterPro" id="IPR000634">
    <property type="entry name" value="Ser/Thr_deHydtase_PyrdxlP-BS"/>
</dbReference>
<dbReference type="Gene3D" id="3.90.1380.10">
    <property type="entry name" value="Threonine synthase, N-terminal domain"/>
    <property type="match status" value="1"/>
</dbReference>
<dbReference type="STRING" id="1860102.ACCAA_710031"/>
<evidence type="ECO:0000256" key="8">
    <source>
        <dbReference type="ARBA" id="ARBA00022898"/>
    </source>
</evidence>
<evidence type="ECO:0000256" key="5">
    <source>
        <dbReference type="ARBA" id="ARBA00018679"/>
    </source>
</evidence>
<dbReference type="PANTHER" id="PTHR42690">
    <property type="entry name" value="THREONINE SYNTHASE FAMILY MEMBER"/>
    <property type="match status" value="1"/>
</dbReference>
<dbReference type="InterPro" id="IPR004450">
    <property type="entry name" value="Thr_synthase-like"/>
</dbReference>
<evidence type="ECO:0000256" key="9">
    <source>
        <dbReference type="ARBA" id="ARBA00023239"/>
    </source>
</evidence>
<reference evidence="15 16" key="1">
    <citation type="submission" date="2016-06" db="EMBL/GenBank/DDBJ databases">
        <authorList>
            <person name="Kjaerup R.B."/>
            <person name="Dalgaard T.S."/>
            <person name="Juul-Madsen H.R."/>
        </authorList>
    </citation>
    <scope>NUCLEOTIDE SEQUENCE [LARGE SCALE GENOMIC DNA]</scope>
    <source>
        <strain evidence="15">3</strain>
    </source>
</reference>
<evidence type="ECO:0000259" key="13">
    <source>
        <dbReference type="Pfam" id="PF00291"/>
    </source>
</evidence>
<accession>A0A1A8XXV9</accession>
<dbReference type="AlphaFoldDB" id="A0A1A8XXV9"/>
<keyword evidence="9 15" id="KW-0456">Lyase</keyword>
<evidence type="ECO:0000313" key="15">
    <source>
        <dbReference type="EMBL" id="SBT09487.1"/>
    </source>
</evidence>
<evidence type="ECO:0000256" key="10">
    <source>
        <dbReference type="ARBA" id="ARBA00049144"/>
    </source>
</evidence>
<dbReference type="PANTHER" id="PTHR42690:SF1">
    <property type="entry name" value="THREONINE SYNTHASE-LIKE 2"/>
    <property type="match status" value="1"/>
</dbReference>
<dbReference type="GO" id="GO:0030170">
    <property type="term" value="F:pyridoxal phosphate binding"/>
    <property type="evidence" value="ECO:0007669"/>
    <property type="project" value="InterPro"/>
</dbReference>
<dbReference type="EMBL" id="FLQX01000151">
    <property type="protein sequence ID" value="SBT09487.1"/>
    <property type="molecule type" value="Genomic_DNA"/>
</dbReference>